<name>A0A484QR79_9ZZZZ</name>
<dbReference type="AlphaFoldDB" id="A0A484QR79"/>
<gene>
    <name evidence="4" type="ORF">ANK1_2800</name>
    <name evidence="5" type="ORF">ANK2_2801</name>
</gene>
<dbReference type="InterPro" id="IPR022225">
    <property type="entry name" value="Phage_tail_fibre_N"/>
</dbReference>
<feature type="compositionally biased region" description="Polar residues" evidence="1">
    <location>
        <begin position="401"/>
        <end position="414"/>
    </location>
</feature>
<sequence length="476" mass="47380">MSYYGLLTPIGAAKEANAKALGIPILLTHMAVCHGNGADLTPPQLVNGLIGEWRRAPLNQLSIDPQNPAYLVAEQIIPETVGGQYIRGLGLYDSDGDLFYVANCPPTYKPQLSEGSARTQVIRMVMAVGSPANFELRIDPSVVLAPRSYVDAGLARKLDKDGTAVAAVKMETARRIGISGGVTASAKMFDGRADLDLKVTDIDVSKATAGVLPFARGGTGLAEIAAGEVLMGAPGNELVRRTMPQLLNDLGGMATEVEARALSSTTRLMSPATTLEAIRTASSVVVFTADGEFPVPDHVNEVFITGTGAGGGGGAYNGSNGGASGGGSGACCWRVRVAVTPGSVVPVHVGVGGARGTNHNQSGFAGGTTSFGSLLSLGGGGGGITVSDGGLGGNYAGPQSGIAQNGQRGEQYNPLSLSSAQGGQGGSTMFGDGGQGGGLGSGNGAGRAAHGYGAGGGGGASAGGGPGVGGFLMVEY</sequence>
<dbReference type="InterPro" id="IPR049304">
    <property type="entry name" value="Gly_rich_dom"/>
</dbReference>
<feature type="compositionally biased region" description="Gly residues" evidence="1">
    <location>
        <begin position="422"/>
        <end position="442"/>
    </location>
</feature>
<feature type="region of interest" description="Disordered" evidence="1">
    <location>
        <begin position="397"/>
        <end position="442"/>
    </location>
</feature>
<dbReference type="InterPro" id="IPR051934">
    <property type="entry name" value="Phage_Tail_Fiber_Structural"/>
</dbReference>
<dbReference type="PANTHER" id="PTHR35191:SF1">
    <property type="entry name" value="PROPHAGE SIDE TAIL FIBER PROTEIN HOMOLOG STFQ-RELATED"/>
    <property type="match status" value="1"/>
</dbReference>
<proteinExistence type="predicted"/>
<protein>
    <submittedName>
        <fullName evidence="4">Phage tail fiber protein</fullName>
    </submittedName>
</protein>
<feature type="domain" description="Glycine-rich" evidence="3">
    <location>
        <begin position="290"/>
        <end position="476"/>
    </location>
</feature>
<evidence type="ECO:0000313" key="5">
    <source>
        <dbReference type="EMBL" id="VFR58398.1"/>
    </source>
</evidence>
<evidence type="ECO:0000259" key="2">
    <source>
        <dbReference type="Pfam" id="PF12571"/>
    </source>
</evidence>
<feature type="domain" description="Phage tail fibre protein N-terminal" evidence="2">
    <location>
        <begin position="2"/>
        <end position="147"/>
    </location>
</feature>
<evidence type="ECO:0000256" key="1">
    <source>
        <dbReference type="SAM" id="MobiDB-lite"/>
    </source>
</evidence>
<evidence type="ECO:0000259" key="3">
    <source>
        <dbReference type="Pfam" id="PF21722"/>
    </source>
</evidence>
<dbReference type="Pfam" id="PF12571">
    <property type="entry name" value="Phage_tail_fib"/>
    <property type="match status" value="1"/>
</dbReference>
<dbReference type="PANTHER" id="PTHR35191">
    <property type="entry name" value="PROPHAGE SIDE TAIL FIBER PROTEIN HOMOLOG STFQ-RELATED"/>
    <property type="match status" value="1"/>
</dbReference>
<reference evidence="4" key="1">
    <citation type="submission" date="2019-03" db="EMBL/GenBank/DDBJ databases">
        <authorList>
            <person name="Danneels B."/>
        </authorList>
    </citation>
    <scope>NUCLEOTIDE SEQUENCE</scope>
</reference>
<evidence type="ECO:0000313" key="4">
    <source>
        <dbReference type="EMBL" id="VFR39641.1"/>
    </source>
</evidence>
<organism evidence="4">
    <name type="scientific">plant metagenome</name>
    <dbReference type="NCBI Taxonomy" id="1297885"/>
    <lineage>
        <taxon>unclassified sequences</taxon>
        <taxon>metagenomes</taxon>
        <taxon>organismal metagenomes</taxon>
    </lineage>
</organism>
<dbReference type="Pfam" id="PF21722">
    <property type="entry name" value="Gly_rich_2"/>
    <property type="match status" value="1"/>
</dbReference>
<dbReference type="EMBL" id="CAADIA010000013">
    <property type="protein sequence ID" value="VFR39641.1"/>
    <property type="molecule type" value="Genomic_DNA"/>
</dbReference>
<accession>A0A484QR79</accession>
<dbReference type="EMBL" id="CAADIF010000002">
    <property type="protein sequence ID" value="VFR58398.1"/>
    <property type="molecule type" value="Genomic_DNA"/>
</dbReference>